<keyword evidence="3" id="KW-0406">Ion transport</keyword>
<comment type="subcellular location">
    <subcellularLocation>
        <location evidence="1">Vacuole membrane</location>
        <topology evidence="1">Multi-pass membrane protein</topology>
    </subcellularLocation>
</comment>
<name>A0ABD1ZIZ1_9MARC</name>
<dbReference type="EMBL" id="JBHFFA010000001">
    <property type="protein sequence ID" value="KAL2650199.1"/>
    <property type="molecule type" value="Genomic_DNA"/>
</dbReference>
<dbReference type="PANTHER" id="PTHR31851">
    <property type="entry name" value="FE(2+)/MN(2+) TRANSPORTER PCL1"/>
    <property type="match status" value="1"/>
</dbReference>
<keyword evidence="5 9" id="KW-0812">Transmembrane</keyword>
<evidence type="ECO:0000256" key="3">
    <source>
        <dbReference type="ARBA" id="ARBA00022496"/>
    </source>
</evidence>
<evidence type="ECO:0000313" key="10">
    <source>
        <dbReference type="EMBL" id="KAL2650199.1"/>
    </source>
</evidence>
<keyword evidence="3" id="KW-0813">Transport</keyword>
<comment type="catalytic activity">
    <reaction evidence="8">
        <text>Fe(2+)(in) = Fe(2+)(out)</text>
        <dbReference type="Rhea" id="RHEA:28486"/>
        <dbReference type="ChEBI" id="CHEBI:29033"/>
    </reaction>
    <physiologicalReaction direction="left-to-right" evidence="8">
        <dbReference type="Rhea" id="RHEA:28487"/>
    </physiologicalReaction>
</comment>
<reference evidence="10 11" key="1">
    <citation type="submission" date="2024-09" db="EMBL/GenBank/DDBJ databases">
        <title>Chromosome-scale assembly of Riccia fluitans.</title>
        <authorList>
            <person name="Paukszto L."/>
            <person name="Sawicki J."/>
            <person name="Karawczyk K."/>
            <person name="Piernik-Szablinska J."/>
            <person name="Szczecinska M."/>
            <person name="Mazdziarz M."/>
        </authorList>
    </citation>
    <scope>NUCLEOTIDE SEQUENCE [LARGE SCALE GENOMIC DNA]</scope>
    <source>
        <strain evidence="10">Rf_01</strain>
        <tissue evidence="10">Aerial parts of the thallus</tissue>
    </source>
</reference>
<evidence type="ECO:0000256" key="5">
    <source>
        <dbReference type="ARBA" id="ARBA00022692"/>
    </source>
</evidence>
<dbReference type="Pfam" id="PF01988">
    <property type="entry name" value="VIT1"/>
    <property type="match status" value="1"/>
</dbReference>
<feature type="transmembrane region" description="Helical" evidence="9">
    <location>
        <begin position="135"/>
        <end position="156"/>
    </location>
</feature>
<feature type="transmembrane region" description="Helical" evidence="9">
    <location>
        <begin position="107"/>
        <end position="129"/>
    </location>
</feature>
<keyword evidence="3" id="KW-0410">Iron transport</keyword>
<sequence>MGLGGYLAAKSDADQYWSERKREEKEIQSSRNFVRFGLQPEEYWPVVNALKKRPQAWIDFMMRFELGLEKPDPGWALQSALTIAGAYIVGGIIPLFPYVIIPHAVEALKISVGVTLVALIIFGFVKGMFTGTKPLASALQTAVIGATASAVAFGIARAINS</sequence>
<comment type="similarity">
    <text evidence="2">Belongs to the CCC1 family.</text>
</comment>
<keyword evidence="3" id="KW-0408">Iron</keyword>
<dbReference type="GO" id="GO:0006826">
    <property type="term" value="P:iron ion transport"/>
    <property type="evidence" value="ECO:0007669"/>
    <property type="project" value="UniProtKB-KW"/>
</dbReference>
<accession>A0ABD1ZIZ1</accession>
<evidence type="ECO:0000256" key="8">
    <source>
        <dbReference type="ARBA" id="ARBA00044464"/>
    </source>
</evidence>
<dbReference type="GO" id="GO:0005774">
    <property type="term" value="C:vacuolar membrane"/>
    <property type="evidence" value="ECO:0007669"/>
    <property type="project" value="UniProtKB-SubCell"/>
</dbReference>
<evidence type="ECO:0000256" key="9">
    <source>
        <dbReference type="SAM" id="Phobius"/>
    </source>
</evidence>
<evidence type="ECO:0000256" key="7">
    <source>
        <dbReference type="ARBA" id="ARBA00023136"/>
    </source>
</evidence>
<evidence type="ECO:0000256" key="6">
    <source>
        <dbReference type="ARBA" id="ARBA00022989"/>
    </source>
</evidence>
<evidence type="ECO:0000256" key="2">
    <source>
        <dbReference type="ARBA" id="ARBA00007049"/>
    </source>
</evidence>
<dbReference type="AlphaFoldDB" id="A0ABD1ZIZ1"/>
<evidence type="ECO:0000256" key="4">
    <source>
        <dbReference type="ARBA" id="ARBA00022554"/>
    </source>
</evidence>
<proteinExistence type="inferred from homology"/>
<dbReference type="InterPro" id="IPR008217">
    <property type="entry name" value="Ccc1_fam"/>
</dbReference>
<gene>
    <name evidence="10" type="ORF">R1flu_018327</name>
</gene>
<evidence type="ECO:0000313" key="11">
    <source>
        <dbReference type="Proteomes" id="UP001605036"/>
    </source>
</evidence>
<dbReference type="Proteomes" id="UP001605036">
    <property type="component" value="Unassembled WGS sequence"/>
</dbReference>
<evidence type="ECO:0000256" key="1">
    <source>
        <dbReference type="ARBA" id="ARBA00004128"/>
    </source>
</evidence>
<keyword evidence="7 9" id="KW-0472">Membrane</keyword>
<keyword evidence="11" id="KW-1185">Reference proteome</keyword>
<organism evidence="10 11">
    <name type="scientific">Riccia fluitans</name>
    <dbReference type="NCBI Taxonomy" id="41844"/>
    <lineage>
        <taxon>Eukaryota</taxon>
        <taxon>Viridiplantae</taxon>
        <taxon>Streptophyta</taxon>
        <taxon>Embryophyta</taxon>
        <taxon>Marchantiophyta</taxon>
        <taxon>Marchantiopsida</taxon>
        <taxon>Marchantiidae</taxon>
        <taxon>Marchantiales</taxon>
        <taxon>Ricciaceae</taxon>
        <taxon>Riccia</taxon>
    </lineage>
</organism>
<comment type="caution">
    <text evidence="10">The sequence shown here is derived from an EMBL/GenBank/DDBJ whole genome shotgun (WGS) entry which is preliminary data.</text>
</comment>
<keyword evidence="4" id="KW-0926">Vacuole</keyword>
<protein>
    <submittedName>
        <fullName evidence="10">Uncharacterized protein</fullName>
    </submittedName>
</protein>
<feature type="transmembrane region" description="Helical" evidence="9">
    <location>
        <begin position="75"/>
        <end position="100"/>
    </location>
</feature>
<keyword evidence="6 9" id="KW-1133">Transmembrane helix</keyword>